<accession>A0AAN6ZCC8</accession>
<feature type="chain" id="PRO_5043045210" evidence="7">
    <location>
        <begin position="22"/>
        <end position="403"/>
    </location>
</feature>
<feature type="compositionally biased region" description="Polar residues" evidence="5">
    <location>
        <begin position="271"/>
        <end position="284"/>
    </location>
</feature>
<reference evidence="8" key="1">
    <citation type="journal article" date="2023" name="Mol. Phylogenet. Evol.">
        <title>Genome-scale phylogeny and comparative genomics of the fungal order Sordariales.</title>
        <authorList>
            <person name="Hensen N."/>
            <person name="Bonometti L."/>
            <person name="Westerberg I."/>
            <person name="Brannstrom I.O."/>
            <person name="Guillou S."/>
            <person name="Cros-Aarteil S."/>
            <person name="Calhoun S."/>
            <person name="Haridas S."/>
            <person name="Kuo A."/>
            <person name="Mondo S."/>
            <person name="Pangilinan J."/>
            <person name="Riley R."/>
            <person name="LaButti K."/>
            <person name="Andreopoulos B."/>
            <person name="Lipzen A."/>
            <person name="Chen C."/>
            <person name="Yan M."/>
            <person name="Daum C."/>
            <person name="Ng V."/>
            <person name="Clum A."/>
            <person name="Steindorff A."/>
            <person name="Ohm R.A."/>
            <person name="Martin F."/>
            <person name="Silar P."/>
            <person name="Natvig D.O."/>
            <person name="Lalanne C."/>
            <person name="Gautier V."/>
            <person name="Ament-Velasquez S.L."/>
            <person name="Kruys A."/>
            <person name="Hutchinson M.I."/>
            <person name="Powell A.J."/>
            <person name="Barry K."/>
            <person name="Miller A.N."/>
            <person name="Grigoriev I.V."/>
            <person name="Debuchy R."/>
            <person name="Gladieux P."/>
            <person name="Hiltunen Thoren M."/>
            <person name="Johannesson H."/>
        </authorList>
    </citation>
    <scope>NUCLEOTIDE SEQUENCE</scope>
    <source>
        <strain evidence="8">CBS 123565</strain>
    </source>
</reference>
<evidence type="ECO:0000256" key="4">
    <source>
        <dbReference type="ARBA" id="ARBA00023136"/>
    </source>
</evidence>
<dbReference type="InterPro" id="IPR051694">
    <property type="entry name" value="Immunoregulatory_rcpt-like"/>
</dbReference>
<proteinExistence type="predicted"/>
<dbReference type="GO" id="GO:0016020">
    <property type="term" value="C:membrane"/>
    <property type="evidence" value="ECO:0007669"/>
    <property type="project" value="UniProtKB-SubCell"/>
</dbReference>
<keyword evidence="7" id="KW-0732">Signal</keyword>
<feature type="region of interest" description="Disordered" evidence="5">
    <location>
        <begin position="249"/>
        <end position="403"/>
    </location>
</feature>
<feature type="compositionally biased region" description="Low complexity" evidence="5">
    <location>
        <begin position="190"/>
        <end position="215"/>
    </location>
</feature>
<dbReference type="Proteomes" id="UP001304895">
    <property type="component" value="Unassembled WGS sequence"/>
</dbReference>
<reference evidence="8" key="2">
    <citation type="submission" date="2023-05" db="EMBL/GenBank/DDBJ databases">
        <authorList>
            <consortium name="Lawrence Berkeley National Laboratory"/>
            <person name="Steindorff A."/>
            <person name="Hensen N."/>
            <person name="Bonometti L."/>
            <person name="Westerberg I."/>
            <person name="Brannstrom I.O."/>
            <person name="Guillou S."/>
            <person name="Cros-Aarteil S."/>
            <person name="Calhoun S."/>
            <person name="Haridas S."/>
            <person name="Kuo A."/>
            <person name="Mondo S."/>
            <person name="Pangilinan J."/>
            <person name="Riley R."/>
            <person name="Labutti K."/>
            <person name="Andreopoulos B."/>
            <person name="Lipzen A."/>
            <person name="Chen C."/>
            <person name="Yanf M."/>
            <person name="Daum C."/>
            <person name="Ng V."/>
            <person name="Clum A."/>
            <person name="Ohm R."/>
            <person name="Martin F."/>
            <person name="Silar P."/>
            <person name="Natvig D."/>
            <person name="Lalanne C."/>
            <person name="Gautier V."/>
            <person name="Ament-Velasquez S.L."/>
            <person name="Kruys A."/>
            <person name="Hutchinson M.I."/>
            <person name="Powell A.J."/>
            <person name="Barry K."/>
            <person name="Miller A.N."/>
            <person name="Grigoriev I.V."/>
            <person name="Debuchy R."/>
            <person name="Gladieux P."/>
            <person name="Thoren M.H."/>
            <person name="Johannesson H."/>
        </authorList>
    </citation>
    <scope>NUCLEOTIDE SEQUENCE</scope>
    <source>
        <strain evidence="8">CBS 123565</strain>
    </source>
</reference>
<keyword evidence="3 6" id="KW-1133">Transmembrane helix</keyword>
<feature type="signal peptide" evidence="7">
    <location>
        <begin position="1"/>
        <end position="21"/>
    </location>
</feature>
<dbReference type="AlphaFoldDB" id="A0AAN6ZCC8"/>
<dbReference type="PANTHER" id="PTHR15549:SF26">
    <property type="entry name" value="AXIAL BUDDING PATTERN PROTEIN 2-RELATED"/>
    <property type="match status" value="1"/>
</dbReference>
<name>A0AAN6ZCC8_9PEZI</name>
<comment type="subcellular location">
    <subcellularLocation>
        <location evidence="1">Membrane</location>
        <topology evidence="1">Single-pass membrane protein</topology>
    </subcellularLocation>
</comment>
<evidence type="ECO:0000256" key="3">
    <source>
        <dbReference type="ARBA" id="ARBA00022989"/>
    </source>
</evidence>
<sequence length="403" mass="42337">MAVMTLRRLAAVAVWLPAVSAGLEREKPNPWAPIETPGPKPEAEINLAPAAVTARPAMRALIQKRNENTCGYMAGDLTAGYVCAASSAVCLYNTQSSAVGCCLPTGCNIYTACLPYESSDATKTLDMDRTRYCSDSTKPFCAPLSFTDPTFTGYTIPSCDSVATTRVISYSQSEDETTTSKPRSSLQITSVSSTSSPSPESSDESSAASSDSSTPVGPIVGGVVGGVALIALIALGALFLLRKKKQNDAPLPPPGPPAAPGFSPPAANPAYPNQMQSPDMSSTAGGAAGGFYDPRYSMAKPPMATQADPMQPPPMSPPFSVSPSQSPPPVYNSAAQQYGNTPPPHQQYGHTPPPQQQQQQYGQPMPPQQQHAPYGYQGQPAQPHHHVAELPTQRGDGQLYEAP</sequence>
<keyword evidence="9" id="KW-1185">Reference proteome</keyword>
<gene>
    <name evidence="8" type="ORF">BT67DRAFT_449958</name>
</gene>
<feature type="transmembrane region" description="Helical" evidence="6">
    <location>
        <begin position="219"/>
        <end position="241"/>
    </location>
</feature>
<feature type="region of interest" description="Disordered" evidence="5">
    <location>
        <begin position="172"/>
        <end position="215"/>
    </location>
</feature>
<organism evidence="8 9">
    <name type="scientific">Trichocladium antarcticum</name>
    <dbReference type="NCBI Taxonomy" id="1450529"/>
    <lineage>
        <taxon>Eukaryota</taxon>
        <taxon>Fungi</taxon>
        <taxon>Dikarya</taxon>
        <taxon>Ascomycota</taxon>
        <taxon>Pezizomycotina</taxon>
        <taxon>Sordariomycetes</taxon>
        <taxon>Sordariomycetidae</taxon>
        <taxon>Sordariales</taxon>
        <taxon>Chaetomiaceae</taxon>
        <taxon>Trichocladium</taxon>
    </lineage>
</organism>
<evidence type="ECO:0000313" key="8">
    <source>
        <dbReference type="EMBL" id="KAK4133865.1"/>
    </source>
</evidence>
<feature type="compositionally biased region" description="Pro residues" evidence="5">
    <location>
        <begin position="250"/>
        <end position="267"/>
    </location>
</feature>
<evidence type="ECO:0000256" key="1">
    <source>
        <dbReference type="ARBA" id="ARBA00004167"/>
    </source>
</evidence>
<evidence type="ECO:0000256" key="6">
    <source>
        <dbReference type="SAM" id="Phobius"/>
    </source>
</evidence>
<dbReference type="PANTHER" id="PTHR15549">
    <property type="entry name" value="PAIRED IMMUNOGLOBULIN-LIKE TYPE 2 RECEPTOR"/>
    <property type="match status" value="1"/>
</dbReference>
<comment type="caution">
    <text evidence="8">The sequence shown here is derived from an EMBL/GenBank/DDBJ whole genome shotgun (WGS) entry which is preliminary data.</text>
</comment>
<evidence type="ECO:0000256" key="7">
    <source>
        <dbReference type="SAM" id="SignalP"/>
    </source>
</evidence>
<protein>
    <submittedName>
        <fullName evidence="8">Uncharacterized protein</fullName>
    </submittedName>
</protein>
<dbReference type="GO" id="GO:0071944">
    <property type="term" value="C:cell periphery"/>
    <property type="evidence" value="ECO:0007669"/>
    <property type="project" value="UniProtKB-ARBA"/>
</dbReference>
<evidence type="ECO:0000313" key="9">
    <source>
        <dbReference type="Proteomes" id="UP001304895"/>
    </source>
</evidence>
<evidence type="ECO:0000256" key="2">
    <source>
        <dbReference type="ARBA" id="ARBA00022692"/>
    </source>
</evidence>
<dbReference type="EMBL" id="MU853410">
    <property type="protein sequence ID" value="KAK4133865.1"/>
    <property type="molecule type" value="Genomic_DNA"/>
</dbReference>
<evidence type="ECO:0000256" key="5">
    <source>
        <dbReference type="SAM" id="MobiDB-lite"/>
    </source>
</evidence>
<keyword evidence="2 6" id="KW-0812">Transmembrane</keyword>
<keyword evidence="4 6" id="KW-0472">Membrane</keyword>
<feature type="compositionally biased region" description="Pro residues" evidence="5">
    <location>
        <begin position="341"/>
        <end position="355"/>
    </location>
</feature>
<feature type="compositionally biased region" description="Polar residues" evidence="5">
    <location>
        <begin position="179"/>
        <end position="189"/>
    </location>
</feature>